<dbReference type="Gene3D" id="3.30.70.330">
    <property type="match status" value="1"/>
</dbReference>
<evidence type="ECO:0000256" key="6">
    <source>
        <dbReference type="PROSITE-ProRule" id="PRU00176"/>
    </source>
</evidence>
<dbReference type="SMART" id="SM00361">
    <property type="entry name" value="RRM_1"/>
    <property type="match status" value="1"/>
</dbReference>
<evidence type="ECO:0000256" key="5">
    <source>
        <dbReference type="ARBA" id="ARBA00023242"/>
    </source>
</evidence>
<evidence type="ECO:0000313" key="11">
    <source>
        <dbReference type="Proteomes" id="UP000030762"/>
    </source>
</evidence>
<dbReference type="OMA" id="CEYERKE"/>
<keyword evidence="5" id="KW-0539">Nucleus</keyword>
<feature type="region of interest" description="Disordered" evidence="8">
    <location>
        <begin position="142"/>
        <end position="168"/>
    </location>
</feature>
<protein>
    <recommendedName>
        <fullName evidence="9">RRM domain-containing protein</fullName>
    </recommendedName>
</protein>
<dbReference type="GO" id="GO:0071011">
    <property type="term" value="C:precatalytic spliceosome"/>
    <property type="evidence" value="ECO:0007669"/>
    <property type="project" value="TreeGrafter"/>
</dbReference>
<evidence type="ECO:0000256" key="2">
    <source>
        <dbReference type="ARBA" id="ARBA00022664"/>
    </source>
</evidence>
<dbReference type="PANTHER" id="PTHR13288:SF8">
    <property type="entry name" value="SPLICING FACTOR 45"/>
    <property type="match status" value="1"/>
</dbReference>
<dbReference type="InterPro" id="IPR040052">
    <property type="entry name" value="RBM17"/>
</dbReference>
<feature type="region of interest" description="Disordered" evidence="8">
    <location>
        <begin position="1"/>
        <end position="79"/>
    </location>
</feature>
<dbReference type="PANTHER" id="PTHR13288">
    <property type="entry name" value="SPLICING FACTOR 45 SPF45"/>
    <property type="match status" value="1"/>
</dbReference>
<dbReference type="Proteomes" id="UP000030762">
    <property type="component" value="Unassembled WGS sequence"/>
</dbReference>
<evidence type="ECO:0000256" key="1">
    <source>
        <dbReference type="ARBA" id="ARBA00004123"/>
    </source>
</evidence>
<feature type="region of interest" description="Disordered" evidence="8">
    <location>
        <begin position="94"/>
        <end position="122"/>
    </location>
</feature>
<dbReference type="VEuPathDB" id="FungiDB:SDRG_00335"/>
<feature type="domain" description="RRM" evidence="9">
    <location>
        <begin position="353"/>
        <end position="439"/>
    </location>
</feature>
<feature type="region of interest" description="Disordered" evidence="8">
    <location>
        <begin position="264"/>
        <end position="337"/>
    </location>
</feature>
<evidence type="ECO:0000256" key="3">
    <source>
        <dbReference type="ARBA" id="ARBA00022884"/>
    </source>
</evidence>
<comment type="subcellular location">
    <subcellularLocation>
        <location evidence="1">Nucleus</location>
    </subcellularLocation>
</comment>
<dbReference type="AlphaFoldDB" id="T0R6Q5"/>
<feature type="compositionally biased region" description="Low complexity" evidence="8">
    <location>
        <begin position="313"/>
        <end position="330"/>
    </location>
</feature>
<feature type="coiled-coil region" evidence="7">
    <location>
        <begin position="198"/>
        <end position="228"/>
    </location>
</feature>
<reference evidence="10 11" key="1">
    <citation type="submission" date="2012-04" db="EMBL/GenBank/DDBJ databases">
        <title>The Genome Sequence of Saprolegnia declina VS20.</title>
        <authorList>
            <consortium name="The Broad Institute Genome Sequencing Platform"/>
            <person name="Russ C."/>
            <person name="Nusbaum C."/>
            <person name="Tyler B."/>
            <person name="van West P."/>
            <person name="Dieguez-Uribeondo J."/>
            <person name="de Bruijn I."/>
            <person name="Tripathy S."/>
            <person name="Jiang R."/>
            <person name="Young S.K."/>
            <person name="Zeng Q."/>
            <person name="Gargeya S."/>
            <person name="Fitzgerald M."/>
            <person name="Haas B."/>
            <person name="Abouelleil A."/>
            <person name="Alvarado L."/>
            <person name="Arachchi H.M."/>
            <person name="Berlin A."/>
            <person name="Chapman S.B."/>
            <person name="Goldberg J."/>
            <person name="Griggs A."/>
            <person name="Gujja S."/>
            <person name="Hansen M."/>
            <person name="Howarth C."/>
            <person name="Imamovic A."/>
            <person name="Larimer J."/>
            <person name="McCowen C."/>
            <person name="Montmayeur A."/>
            <person name="Murphy C."/>
            <person name="Neiman D."/>
            <person name="Pearson M."/>
            <person name="Priest M."/>
            <person name="Roberts A."/>
            <person name="Saif S."/>
            <person name="Shea T."/>
            <person name="Sisk P."/>
            <person name="Sykes S."/>
            <person name="Wortman J."/>
            <person name="Nusbaum C."/>
            <person name="Birren B."/>
        </authorList>
    </citation>
    <scope>NUCLEOTIDE SEQUENCE [LARGE SCALE GENOMIC DNA]</scope>
    <source>
        <strain evidence="10 11">VS20</strain>
    </source>
</reference>
<dbReference type="GO" id="GO:0045292">
    <property type="term" value="P:mRNA cis splicing, via spliceosome"/>
    <property type="evidence" value="ECO:0007669"/>
    <property type="project" value="InterPro"/>
</dbReference>
<dbReference type="PROSITE" id="PS50102">
    <property type="entry name" value="RRM"/>
    <property type="match status" value="1"/>
</dbReference>
<dbReference type="GeneID" id="19941062"/>
<accession>T0R6Q5</accession>
<dbReference type="OrthoDB" id="5411533at2759"/>
<dbReference type="SMART" id="SM00360">
    <property type="entry name" value="RRM"/>
    <property type="match status" value="1"/>
</dbReference>
<evidence type="ECO:0000256" key="7">
    <source>
        <dbReference type="SAM" id="Coils"/>
    </source>
</evidence>
<dbReference type="eggNOG" id="KOG1996">
    <property type="taxonomic scope" value="Eukaryota"/>
</dbReference>
<sequence>MDDLYGDLPPTNDGSGIGLGFAPSVVAPKPAKKSRFQPVGFTPATPAKPAPAAPVESPKPTPPEPVKAEPATPATPSLSWAAKKLAAKFANRPAAVTTTSATNAVATPARPSPSPAATSTPTLKTSLGLASFTTVSVTRKPTAPLVDESAPFRATENDNENDDDNRARPATFIGEIRDEYDPARPNDYMSYVEDRKMRKKQEKVKRDLEERQKRLDRARAREREELARDLEAGRMPTVATTNVPGGRGRGMNLPAWMTKKIEETSKDQTPVAAVGPSPRAVAGQYDDASEAPRGLGFASAQTPPPAPSPAPMVTPATVPPMTSAPSTTTPKARVSRFGQRVSRFDQKVTPKKTVLLLQNMVGPGEVDDELEGEVKAECQSKYGPVVKCIVFEVTTGVPAHEAVRIFVEFLNEPDAAKALAGLHGRFFGGRKLQVSHFEKAKLDRLELAP</sequence>
<name>T0R6Q5_SAPDV</name>
<keyword evidence="11" id="KW-1185">Reference proteome</keyword>
<dbReference type="FunFam" id="3.30.70.330:FF:000382">
    <property type="entry name" value="G-patch domain-containing protein"/>
    <property type="match status" value="1"/>
</dbReference>
<dbReference type="Pfam" id="PF00076">
    <property type="entry name" value="RRM_1"/>
    <property type="match status" value="1"/>
</dbReference>
<feature type="compositionally biased region" description="Pro residues" evidence="8">
    <location>
        <begin position="46"/>
        <end position="65"/>
    </location>
</feature>
<keyword evidence="3 6" id="KW-0694">RNA-binding</keyword>
<keyword evidence="4" id="KW-0508">mRNA splicing</keyword>
<dbReference type="InterPro" id="IPR035979">
    <property type="entry name" value="RBD_domain_sf"/>
</dbReference>
<evidence type="ECO:0000256" key="4">
    <source>
        <dbReference type="ARBA" id="ARBA00023187"/>
    </source>
</evidence>
<dbReference type="GO" id="GO:0003723">
    <property type="term" value="F:RNA binding"/>
    <property type="evidence" value="ECO:0007669"/>
    <property type="project" value="UniProtKB-UniRule"/>
</dbReference>
<keyword evidence="2" id="KW-0507">mRNA processing</keyword>
<feature type="compositionally biased region" description="Pro residues" evidence="8">
    <location>
        <begin position="302"/>
        <end position="312"/>
    </location>
</feature>
<gene>
    <name evidence="10" type="ORF">SDRG_00335</name>
</gene>
<dbReference type="InParanoid" id="T0R6Q5"/>
<dbReference type="RefSeq" id="XP_008604029.1">
    <property type="nucleotide sequence ID" value="XM_008605807.1"/>
</dbReference>
<evidence type="ECO:0000256" key="8">
    <source>
        <dbReference type="SAM" id="MobiDB-lite"/>
    </source>
</evidence>
<dbReference type="InterPro" id="IPR003954">
    <property type="entry name" value="RRM_euk-type"/>
</dbReference>
<feature type="compositionally biased region" description="Low complexity" evidence="8">
    <location>
        <begin position="68"/>
        <end position="79"/>
    </location>
</feature>
<dbReference type="STRING" id="1156394.T0R6Q5"/>
<dbReference type="InterPro" id="IPR000504">
    <property type="entry name" value="RRM_dom"/>
</dbReference>
<organism evidence="10 11">
    <name type="scientific">Saprolegnia diclina (strain VS20)</name>
    <dbReference type="NCBI Taxonomy" id="1156394"/>
    <lineage>
        <taxon>Eukaryota</taxon>
        <taxon>Sar</taxon>
        <taxon>Stramenopiles</taxon>
        <taxon>Oomycota</taxon>
        <taxon>Saprolegniomycetes</taxon>
        <taxon>Saprolegniales</taxon>
        <taxon>Saprolegniaceae</taxon>
        <taxon>Saprolegnia</taxon>
    </lineage>
</organism>
<evidence type="ECO:0000259" key="9">
    <source>
        <dbReference type="PROSITE" id="PS50102"/>
    </source>
</evidence>
<evidence type="ECO:0000313" key="10">
    <source>
        <dbReference type="EMBL" id="EQC42606.1"/>
    </source>
</evidence>
<dbReference type="SUPFAM" id="SSF54928">
    <property type="entry name" value="RNA-binding domain, RBD"/>
    <property type="match status" value="1"/>
</dbReference>
<proteinExistence type="predicted"/>
<dbReference type="EMBL" id="JH767132">
    <property type="protein sequence ID" value="EQC42606.1"/>
    <property type="molecule type" value="Genomic_DNA"/>
</dbReference>
<keyword evidence="7" id="KW-0175">Coiled coil</keyword>
<dbReference type="InterPro" id="IPR012677">
    <property type="entry name" value="Nucleotide-bd_a/b_plait_sf"/>
</dbReference>